<keyword evidence="5" id="KW-0862">Zinc</keyword>
<evidence type="ECO:0000256" key="6">
    <source>
        <dbReference type="ARBA" id="ARBA00022989"/>
    </source>
</evidence>
<feature type="domain" description="REM-1" evidence="15">
    <location>
        <begin position="1"/>
        <end position="69"/>
    </location>
</feature>
<keyword evidence="8 12" id="KW-0472">Membrane</keyword>
<name>A0A9P8A7N9_MORAP</name>
<feature type="region of interest" description="Disordered" evidence="11">
    <location>
        <begin position="66"/>
        <end position="112"/>
    </location>
</feature>
<dbReference type="SUPFAM" id="SSF49562">
    <property type="entry name" value="C2 domain (Calcium/lipid-binding domain, CaLB)"/>
    <property type="match status" value="1"/>
</dbReference>
<feature type="coiled-coil region" evidence="10">
    <location>
        <begin position="2"/>
        <end position="66"/>
    </location>
</feature>
<dbReference type="GO" id="GO:0046872">
    <property type="term" value="F:metal ion binding"/>
    <property type="evidence" value="ECO:0007669"/>
    <property type="project" value="UniProtKB-KW"/>
</dbReference>
<dbReference type="Pfam" id="PF00168">
    <property type="entry name" value="C2"/>
    <property type="match status" value="1"/>
</dbReference>
<dbReference type="InterPro" id="IPR009617">
    <property type="entry name" value="Seipin"/>
</dbReference>
<dbReference type="PROSITE" id="PS50081">
    <property type="entry name" value="ZF_DAG_PE_2"/>
    <property type="match status" value="1"/>
</dbReference>
<dbReference type="Pfam" id="PF00130">
    <property type="entry name" value="C1_1"/>
    <property type="match status" value="1"/>
</dbReference>
<dbReference type="GO" id="GO:0140042">
    <property type="term" value="P:lipid droplet formation"/>
    <property type="evidence" value="ECO:0007669"/>
    <property type="project" value="UniProtKB-ARBA"/>
</dbReference>
<feature type="domain" description="Phorbol-ester/DAG-type" evidence="14">
    <location>
        <begin position="495"/>
        <end position="542"/>
    </location>
</feature>
<dbReference type="PANTHER" id="PTHR21212:SF0">
    <property type="entry name" value="SEIPIN"/>
    <property type="match status" value="1"/>
</dbReference>
<dbReference type="GO" id="GO:0007165">
    <property type="term" value="P:signal transduction"/>
    <property type="evidence" value="ECO:0007669"/>
    <property type="project" value="InterPro"/>
</dbReference>
<evidence type="ECO:0000259" key="15">
    <source>
        <dbReference type="PROSITE" id="PS51860"/>
    </source>
</evidence>
<dbReference type="Gene3D" id="1.10.287.160">
    <property type="entry name" value="HR1 repeat"/>
    <property type="match status" value="1"/>
</dbReference>
<dbReference type="InterPro" id="IPR011072">
    <property type="entry name" value="HR1_rho-bd"/>
</dbReference>
<dbReference type="SMART" id="SM00239">
    <property type="entry name" value="C2"/>
    <property type="match status" value="1"/>
</dbReference>
<comment type="subcellular location">
    <subcellularLocation>
        <location evidence="1">Endoplasmic reticulum membrane</location>
        <topology evidence="1">Multi-pass membrane protein</topology>
    </subcellularLocation>
</comment>
<dbReference type="SUPFAM" id="SSF57889">
    <property type="entry name" value="Cysteine-rich domain"/>
    <property type="match status" value="1"/>
</dbReference>
<dbReference type="InterPro" id="IPR036274">
    <property type="entry name" value="HR1_rpt_sf"/>
</dbReference>
<evidence type="ECO:0000256" key="1">
    <source>
        <dbReference type="ARBA" id="ARBA00004477"/>
    </source>
</evidence>
<dbReference type="SMART" id="SM00742">
    <property type="entry name" value="Hr1"/>
    <property type="match status" value="2"/>
</dbReference>
<dbReference type="Pfam" id="PF06775">
    <property type="entry name" value="Seipin"/>
    <property type="match status" value="1"/>
</dbReference>
<evidence type="ECO:0000256" key="10">
    <source>
        <dbReference type="SAM" id="Coils"/>
    </source>
</evidence>
<feature type="region of interest" description="Disordered" evidence="11">
    <location>
        <begin position="609"/>
        <end position="684"/>
    </location>
</feature>
<evidence type="ECO:0000256" key="12">
    <source>
        <dbReference type="SAM" id="Phobius"/>
    </source>
</evidence>
<gene>
    <name evidence="16" type="ORF">KVV02_003539</name>
</gene>
<sequence>MSDNYQSRIQEITRKLQTEQRVKDATTVMRTRHTNPTAIAQCEITLQESQKRIDYLTKEIEKLQIRQSHQQQQQRIQSQQQHQQQHQQPKPSSQHSHDYASVSDSSMDPILTGEDEYKDRDLVPNTGPYLAGDFGPVPVISPEYHQSVAGSNVSLGSGTTMDSPRLDQAVPELPKKPTYTNVGKYLLKSSTPITTAKISSKLRELAFKLDVEKKLKAGSERLAVLYKNDPSMGDKKNRAGVNGELLESNEKIVILKRALQKYQQLFVPGMEDDDDSEPEVTNRVGAGLRKPNTGTLQIRVIAVKQQNNAPTRTLKAPETLCMIKVDGVPRAKTRPVRSGTQGARWNEDFEIPVEKASEVELTLYDRPDNHLIPIGILWIKISDITDELRRKKVELESGPGWAPAGVAGQISSGDGQFDEQAPSVPGYGGGGFNNNTNPNVTVDGVESWFDLEPVGQICMKFNFVKDTVGVKRYPSRLGRAGAVRKRKGEIKEVNGHKFAVQQFYQIMRCALCSDLFSGAGAQCEDCKYTCHRKCFEKVVTKCISKSKADEDPDEEKLNHRIPHRFEAFTNLSASWCCHCGYILPLDFCGMDMEKANMILMEIKRAKRHTTDNRMNSVSTLGSRYSVPRPSQSESGHSSPVEGRFPPGSQRADNYSQRPEPGSPDSRASYRQPKPQQQGGHQPRKVGLDDFNFLAVLGKGNFGKILAFFFTPLLSLLEPLVSEVTRLVASRTLRRKLIQIAVVIVVLVMLLGSSVIAYLGFYWNYIPQRGHTGQAYLQHHNPSKDNRYLDAPSIYPGPSAVVHFGKRGAYRQFLSSGQEYDISVKLEVPSSRRNVALGNFMVVVKLLDEQDNIVATANRPATLTYESTLLRAMRTIWRTIPLVLRWSREAEVLQMSMIENFIQKSSHPVVKAYLEISSPDLQIYKSSVHIDAHFHGLRQVIAYFMYHHYAVAALIFNAIFIFWEIVFSLLTWQVLTTWFGTNPRTCRYEDQQQLRQQQQQQQYQQLHSQLRAPTSYLAVSTETASRAHQLQAPTATPREPQLQEDQMLLGFEDTESEVDHDLLDGRGDSVGSRSNAGDGDSQQLMFDHDEMNDELDLEHLDGSFIDEGIVPEHPAALNPTWTSASSSAPHVSPPPDCESENESENAAPVSSLPSQGREDNKGSDRAPAMDDTADIDEGAGVRFGALTLFERQSIDMTEMHLEKSSAFSGVGEDISPLKPAALSL</sequence>
<evidence type="ECO:0000313" key="16">
    <source>
        <dbReference type="EMBL" id="KAG9323879.1"/>
    </source>
</evidence>
<feature type="compositionally biased region" description="Basic and acidic residues" evidence="11">
    <location>
        <begin position="1155"/>
        <end position="1167"/>
    </location>
</feature>
<reference evidence="16" key="1">
    <citation type="submission" date="2021-07" db="EMBL/GenBank/DDBJ databases">
        <title>Draft genome of Mortierella alpina, strain LL118, isolated from an aspen leaf litter sample.</title>
        <authorList>
            <person name="Yang S."/>
            <person name="Vinatzer B.A."/>
        </authorList>
    </citation>
    <scope>NUCLEOTIDE SEQUENCE</scope>
    <source>
        <strain evidence="16">LL118</strain>
    </source>
</reference>
<proteinExistence type="predicted"/>
<evidence type="ECO:0008006" key="18">
    <source>
        <dbReference type="Google" id="ProtNLM"/>
    </source>
</evidence>
<keyword evidence="3" id="KW-0479">Metal-binding</keyword>
<feature type="transmembrane region" description="Helical" evidence="12">
    <location>
        <begin position="948"/>
        <end position="974"/>
    </location>
</feature>
<keyword evidence="4" id="KW-0256">Endoplasmic reticulum</keyword>
<dbReference type="InterPro" id="IPR002219">
    <property type="entry name" value="PKC_DAG/PE"/>
</dbReference>
<feature type="region of interest" description="Disordered" evidence="11">
    <location>
        <begin position="1114"/>
        <end position="1176"/>
    </location>
</feature>
<evidence type="ECO:0000313" key="17">
    <source>
        <dbReference type="Proteomes" id="UP000717515"/>
    </source>
</evidence>
<dbReference type="InterPro" id="IPR046349">
    <property type="entry name" value="C1-like_sf"/>
</dbReference>
<feature type="transmembrane region" description="Helical" evidence="12">
    <location>
        <begin position="736"/>
        <end position="760"/>
    </location>
</feature>
<dbReference type="CDD" id="cd20822">
    <property type="entry name" value="C1_ScPKC1-like_rpt1"/>
    <property type="match status" value="1"/>
</dbReference>
<evidence type="ECO:0000256" key="5">
    <source>
        <dbReference type="ARBA" id="ARBA00022833"/>
    </source>
</evidence>
<evidence type="ECO:0000256" key="11">
    <source>
        <dbReference type="SAM" id="MobiDB-lite"/>
    </source>
</evidence>
<dbReference type="Gene3D" id="2.60.40.150">
    <property type="entry name" value="C2 domain"/>
    <property type="match status" value="1"/>
</dbReference>
<dbReference type="CDD" id="cd23995">
    <property type="entry name" value="Seipin_BSCL2_like"/>
    <property type="match status" value="1"/>
</dbReference>
<keyword evidence="6 12" id="KW-1133">Transmembrane helix</keyword>
<dbReference type="SUPFAM" id="SSF46585">
    <property type="entry name" value="HR1 repeat"/>
    <property type="match status" value="2"/>
</dbReference>
<feature type="region of interest" description="Disordered" evidence="11">
    <location>
        <begin position="1204"/>
        <end position="1223"/>
    </location>
</feature>
<evidence type="ECO:0000256" key="3">
    <source>
        <dbReference type="ARBA" id="ARBA00022723"/>
    </source>
</evidence>
<dbReference type="Proteomes" id="UP000717515">
    <property type="component" value="Unassembled WGS sequence"/>
</dbReference>
<feature type="domain" description="REM-1" evidence="15">
    <location>
        <begin position="188"/>
        <end position="268"/>
    </location>
</feature>
<keyword evidence="7" id="KW-0443">Lipid metabolism</keyword>
<keyword evidence="9 10" id="KW-0175">Coiled coil</keyword>
<dbReference type="PANTHER" id="PTHR21212">
    <property type="entry name" value="BERNARDINELLI-SEIP CONGENITAL LIPODYSTROPHY 2 HOMOLOG BSCL2 PROTEIN"/>
    <property type="match status" value="1"/>
</dbReference>
<dbReference type="SMART" id="SM00109">
    <property type="entry name" value="C1"/>
    <property type="match status" value="1"/>
</dbReference>
<evidence type="ECO:0000259" key="14">
    <source>
        <dbReference type="PROSITE" id="PS50081"/>
    </source>
</evidence>
<evidence type="ECO:0000256" key="4">
    <source>
        <dbReference type="ARBA" id="ARBA00022824"/>
    </source>
</evidence>
<dbReference type="GO" id="GO:0005789">
    <property type="term" value="C:endoplasmic reticulum membrane"/>
    <property type="evidence" value="ECO:0007669"/>
    <property type="project" value="UniProtKB-SubCell"/>
</dbReference>
<organism evidence="16 17">
    <name type="scientific">Mortierella alpina</name>
    <name type="common">Oleaginous fungus</name>
    <name type="synonym">Mortierella renispora</name>
    <dbReference type="NCBI Taxonomy" id="64518"/>
    <lineage>
        <taxon>Eukaryota</taxon>
        <taxon>Fungi</taxon>
        <taxon>Fungi incertae sedis</taxon>
        <taxon>Mucoromycota</taxon>
        <taxon>Mortierellomycotina</taxon>
        <taxon>Mortierellomycetes</taxon>
        <taxon>Mortierellales</taxon>
        <taxon>Mortierellaceae</taxon>
        <taxon>Mortierella</taxon>
    </lineage>
</organism>
<dbReference type="InterPro" id="IPR000008">
    <property type="entry name" value="C2_dom"/>
</dbReference>
<accession>A0A9P8A7N9</accession>
<feature type="compositionally biased region" description="Low complexity" evidence="11">
    <location>
        <begin position="66"/>
        <end position="94"/>
    </location>
</feature>
<feature type="compositionally biased region" description="Low complexity" evidence="11">
    <location>
        <begin position="670"/>
        <end position="680"/>
    </location>
</feature>
<evidence type="ECO:0000256" key="2">
    <source>
        <dbReference type="ARBA" id="ARBA00022692"/>
    </source>
</evidence>
<feature type="region of interest" description="Disordered" evidence="11">
    <location>
        <begin position="1059"/>
        <end position="1083"/>
    </location>
</feature>
<dbReference type="Pfam" id="PF02185">
    <property type="entry name" value="HR1"/>
    <property type="match status" value="2"/>
</dbReference>
<keyword evidence="2 12" id="KW-0812">Transmembrane</keyword>
<dbReference type="PROSITE" id="PS50004">
    <property type="entry name" value="C2"/>
    <property type="match status" value="1"/>
</dbReference>
<dbReference type="AlphaFoldDB" id="A0A9P8A7N9"/>
<dbReference type="PROSITE" id="PS51860">
    <property type="entry name" value="REM_1"/>
    <property type="match status" value="2"/>
</dbReference>
<dbReference type="InterPro" id="IPR035892">
    <property type="entry name" value="C2_domain_sf"/>
</dbReference>
<feature type="domain" description="C2" evidence="13">
    <location>
        <begin position="274"/>
        <end position="397"/>
    </location>
</feature>
<evidence type="ECO:0000259" key="13">
    <source>
        <dbReference type="PROSITE" id="PS50004"/>
    </source>
</evidence>
<dbReference type="PROSITE" id="PS00479">
    <property type="entry name" value="ZF_DAG_PE_1"/>
    <property type="match status" value="1"/>
</dbReference>
<dbReference type="Gene3D" id="3.30.60.20">
    <property type="match status" value="1"/>
</dbReference>
<evidence type="ECO:0000256" key="7">
    <source>
        <dbReference type="ARBA" id="ARBA00023098"/>
    </source>
</evidence>
<feature type="region of interest" description="Disordered" evidence="11">
    <location>
        <begin position="269"/>
        <end position="288"/>
    </location>
</feature>
<comment type="caution">
    <text evidence="16">The sequence shown here is derived from an EMBL/GenBank/DDBJ whole genome shotgun (WGS) entry which is preliminary data.</text>
</comment>
<evidence type="ECO:0000256" key="9">
    <source>
        <dbReference type="PROSITE-ProRule" id="PRU01207"/>
    </source>
</evidence>
<evidence type="ECO:0000256" key="8">
    <source>
        <dbReference type="ARBA" id="ARBA00023136"/>
    </source>
</evidence>
<feature type="compositionally biased region" description="Polar residues" evidence="11">
    <location>
        <begin position="612"/>
        <end position="637"/>
    </location>
</feature>
<feature type="compositionally biased region" description="Polar residues" evidence="11">
    <location>
        <begin position="1070"/>
        <end position="1083"/>
    </location>
</feature>
<dbReference type="EMBL" id="JAIFTL010000085">
    <property type="protein sequence ID" value="KAG9323879.1"/>
    <property type="molecule type" value="Genomic_DNA"/>
</dbReference>
<protein>
    <recommendedName>
        <fullName evidence="18">Protein kinase C</fullName>
    </recommendedName>
</protein>
<dbReference type="GO" id="GO:0006629">
    <property type="term" value="P:lipid metabolic process"/>
    <property type="evidence" value="ECO:0007669"/>
    <property type="project" value="UniProtKB-KW"/>
</dbReference>